<reference evidence="1 2" key="2">
    <citation type="journal article" date="2018" name="New Phytol.">
        <title>High intraspecific genome diversity in the model arbuscular mycorrhizal symbiont Rhizophagus irregularis.</title>
        <authorList>
            <person name="Chen E.C.H."/>
            <person name="Morin E."/>
            <person name="Beaudet D."/>
            <person name="Noel J."/>
            <person name="Yildirir G."/>
            <person name="Ndikumana S."/>
            <person name="Charron P."/>
            <person name="St-Onge C."/>
            <person name="Giorgi J."/>
            <person name="Kruger M."/>
            <person name="Marton T."/>
            <person name="Ropars J."/>
            <person name="Grigoriev I.V."/>
            <person name="Hainaut M."/>
            <person name="Henrissat B."/>
            <person name="Roux C."/>
            <person name="Martin F."/>
            <person name="Corradi N."/>
        </authorList>
    </citation>
    <scope>NUCLEOTIDE SEQUENCE [LARGE SCALE GENOMIC DNA]</scope>
    <source>
        <strain evidence="1 2">DAOM 197198</strain>
    </source>
</reference>
<gene>
    <name evidence="1" type="ORF">GLOIN_2v1614161</name>
</gene>
<dbReference type="AlphaFoldDB" id="A0A2P4PZ04"/>
<evidence type="ECO:0000313" key="2">
    <source>
        <dbReference type="Proteomes" id="UP000018888"/>
    </source>
</evidence>
<sequence>FKNSVYIPYDRIHFVYISFFKKCSKMNCLLNIREFVYGIYKNVHKNGLIATFI</sequence>
<reference evidence="1 2" key="1">
    <citation type="journal article" date="2013" name="Proc. Natl. Acad. Sci. U.S.A.">
        <title>Genome of an arbuscular mycorrhizal fungus provides insight into the oldest plant symbiosis.</title>
        <authorList>
            <person name="Tisserant E."/>
            <person name="Malbreil M."/>
            <person name="Kuo A."/>
            <person name="Kohler A."/>
            <person name="Symeonidi A."/>
            <person name="Balestrini R."/>
            <person name="Charron P."/>
            <person name="Duensing N."/>
            <person name="Frei Dit Frey N."/>
            <person name="Gianinazzi-Pearson V."/>
            <person name="Gilbert L.B."/>
            <person name="Handa Y."/>
            <person name="Herr J.R."/>
            <person name="Hijri M."/>
            <person name="Koul R."/>
            <person name="Kawaguchi M."/>
            <person name="Krajinski F."/>
            <person name="Lammers P.J."/>
            <person name="Masclaux F.G."/>
            <person name="Murat C."/>
            <person name="Morin E."/>
            <person name="Ndikumana S."/>
            <person name="Pagni M."/>
            <person name="Petitpierre D."/>
            <person name="Requena N."/>
            <person name="Rosikiewicz P."/>
            <person name="Riley R."/>
            <person name="Saito K."/>
            <person name="San Clemente H."/>
            <person name="Shapiro H."/>
            <person name="van Tuinen D."/>
            <person name="Becard G."/>
            <person name="Bonfante P."/>
            <person name="Paszkowski U."/>
            <person name="Shachar-Hill Y.Y."/>
            <person name="Tuskan G.A."/>
            <person name="Young P.W."/>
            <person name="Sanders I.R."/>
            <person name="Henrissat B."/>
            <person name="Rensing S.A."/>
            <person name="Grigoriev I.V."/>
            <person name="Corradi N."/>
            <person name="Roux C."/>
            <person name="Martin F."/>
        </authorList>
    </citation>
    <scope>NUCLEOTIDE SEQUENCE [LARGE SCALE GENOMIC DNA]</scope>
    <source>
        <strain evidence="1 2">DAOM 197198</strain>
    </source>
</reference>
<organism evidence="1 2">
    <name type="scientific">Rhizophagus irregularis (strain DAOM 181602 / DAOM 197198 / MUCL 43194)</name>
    <name type="common">Arbuscular mycorrhizal fungus</name>
    <name type="synonym">Glomus intraradices</name>
    <dbReference type="NCBI Taxonomy" id="747089"/>
    <lineage>
        <taxon>Eukaryota</taxon>
        <taxon>Fungi</taxon>
        <taxon>Fungi incertae sedis</taxon>
        <taxon>Mucoromycota</taxon>
        <taxon>Glomeromycotina</taxon>
        <taxon>Glomeromycetes</taxon>
        <taxon>Glomerales</taxon>
        <taxon>Glomeraceae</taxon>
        <taxon>Rhizophagus</taxon>
    </lineage>
</organism>
<comment type="caution">
    <text evidence="1">The sequence shown here is derived from an EMBL/GenBank/DDBJ whole genome shotgun (WGS) entry which is preliminary data.</text>
</comment>
<dbReference type="EMBL" id="AUPC02000118">
    <property type="protein sequence ID" value="POG70613.1"/>
    <property type="molecule type" value="Genomic_DNA"/>
</dbReference>
<keyword evidence="2" id="KW-1185">Reference proteome</keyword>
<protein>
    <submittedName>
        <fullName evidence="1">Uncharacterized protein</fullName>
    </submittedName>
</protein>
<dbReference type="Proteomes" id="UP000018888">
    <property type="component" value="Unassembled WGS sequence"/>
</dbReference>
<accession>A0A2P4PZ04</accession>
<proteinExistence type="predicted"/>
<feature type="non-terminal residue" evidence="1">
    <location>
        <position position="1"/>
    </location>
</feature>
<evidence type="ECO:0000313" key="1">
    <source>
        <dbReference type="EMBL" id="POG70613.1"/>
    </source>
</evidence>
<name>A0A2P4PZ04_RHIID</name>